<dbReference type="EMBL" id="AJWY01013900">
    <property type="protein sequence ID" value="EKC45446.1"/>
    <property type="molecule type" value="Genomic_DNA"/>
</dbReference>
<reference evidence="1" key="1">
    <citation type="journal article" date="2013" name="Environ. Microbiol.">
        <title>Microbiota from the distal guts of lean and obese adolescents exhibit partial functional redundancy besides clear differences in community structure.</title>
        <authorList>
            <person name="Ferrer M."/>
            <person name="Ruiz A."/>
            <person name="Lanza F."/>
            <person name="Haange S.B."/>
            <person name="Oberbach A."/>
            <person name="Till H."/>
            <person name="Bargiela R."/>
            <person name="Campoy C."/>
            <person name="Segura M.T."/>
            <person name="Richter M."/>
            <person name="von Bergen M."/>
            <person name="Seifert J."/>
            <person name="Suarez A."/>
        </authorList>
    </citation>
    <scope>NUCLEOTIDE SEQUENCE</scope>
</reference>
<protein>
    <submittedName>
        <fullName evidence="1">Uncharacterized protein</fullName>
    </submittedName>
</protein>
<proteinExistence type="predicted"/>
<accession>K1SDH5</accession>
<name>K1SDH5_9ZZZZ</name>
<dbReference type="AlphaFoldDB" id="K1SDH5"/>
<organism evidence="1">
    <name type="scientific">human gut metagenome</name>
    <dbReference type="NCBI Taxonomy" id="408170"/>
    <lineage>
        <taxon>unclassified sequences</taxon>
        <taxon>metagenomes</taxon>
        <taxon>organismal metagenomes</taxon>
    </lineage>
</organism>
<evidence type="ECO:0000313" key="1">
    <source>
        <dbReference type="EMBL" id="EKC45446.1"/>
    </source>
</evidence>
<gene>
    <name evidence="1" type="ORF">LEA_20228</name>
</gene>
<comment type="caution">
    <text evidence="1">The sequence shown here is derived from an EMBL/GenBank/DDBJ whole genome shotgun (WGS) entry which is preliminary data.</text>
</comment>
<feature type="non-terminal residue" evidence="1">
    <location>
        <position position="48"/>
    </location>
</feature>
<sequence>MQGYICEGYAPAKYVMGEEGGVKQLPKKKEDLIRERWGKWAFLFIGAA</sequence>